<reference evidence="2" key="1">
    <citation type="submission" date="2020-08" db="EMBL/GenBank/DDBJ databases">
        <title>Multicomponent nature underlies the extraordinary mechanical properties of spider dragline silk.</title>
        <authorList>
            <person name="Kono N."/>
            <person name="Nakamura H."/>
            <person name="Mori M."/>
            <person name="Yoshida Y."/>
            <person name="Ohtoshi R."/>
            <person name="Malay A.D."/>
            <person name="Moran D.A.P."/>
            <person name="Tomita M."/>
            <person name="Numata K."/>
            <person name="Arakawa K."/>
        </authorList>
    </citation>
    <scope>NUCLEOTIDE SEQUENCE</scope>
</reference>
<feature type="transmembrane region" description="Helical" evidence="1">
    <location>
        <begin position="89"/>
        <end position="107"/>
    </location>
</feature>
<keyword evidence="3" id="KW-1185">Reference proteome</keyword>
<name>A0A8X6PGU1_NEPPI</name>
<dbReference type="EMBL" id="BMAW01020849">
    <property type="protein sequence ID" value="GFT70373.1"/>
    <property type="molecule type" value="Genomic_DNA"/>
</dbReference>
<dbReference type="Proteomes" id="UP000887013">
    <property type="component" value="Unassembled WGS sequence"/>
</dbReference>
<feature type="transmembrane region" description="Helical" evidence="1">
    <location>
        <begin position="12"/>
        <end position="30"/>
    </location>
</feature>
<proteinExistence type="predicted"/>
<comment type="caution">
    <text evidence="2">The sequence shown here is derived from an EMBL/GenBank/DDBJ whole genome shotgun (WGS) entry which is preliminary data.</text>
</comment>
<evidence type="ECO:0000313" key="3">
    <source>
        <dbReference type="Proteomes" id="UP000887013"/>
    </source>
</evidence>
<dbReference type="OrthoDB" id="6429093at2759"/>
<gene>
    <name evidence="2" type="primary">AVEN_250340_1</name>
    <name evidence="2" type="ORF">NPIL_247141</name>
</gene>
<evidence type="ECO:0000256" key="1">
    <source>
        <dbReference type="SAM" id="Phobius"/>
    </source>
</evidence>
<organism evidence="2 3">
    <name type="scientific">Nephila pilipes</name>
    <name type="common">Giant wood spider</name>
    <name type="synonym">Nephila maculata</name>
    <dbReference type="NCBI Taxonomy" id="299642"/>
    <lineage>
        <taxon>Eukaryota</taxon>
        <taxon>Metazoa</taxon>
        <taxon>Ecdysozoa</taxon>
        <taxon>Arthropoda</taxon>
        <taxon>Chelicerata</taxon>
        <taxon>Arachnida</taxon>
        <taxon>Araneae</taxon>
        <taxon>Araneomorphae</taxon>
        <taxon>Entelegynae</taxon>
        <taxon>Araneoidea</taxon>
        <taxon>Nephilidae</taxon>
        <taxon>Nephila</taxon>
    </lineage>
</organism>
<evidence type="ECO:0000313" key="2">
    <source>
        <dbReference type="EMBL" id="GFT70373.1"/>
    </source>
</evidence>
<dbReference type="AlphaFoldDB" id="A0A8X6PGU1"/>
<keyword evidence="1" id="KW-1133">Transmembrane helix</keyword>
<accession>A0A8X6PGU1</accession>
<keyword evidence="1" id="KW-0812">Transmembrane</keyword>
<sequence>MERAVPSYMKVEVGNILSVGLIILCSLSIYNTKIPELMVQIKTEAGLLIDKHKFDNLFGGKEMFLLYRMEKKDEIYMSACGAVYFKRSFLISALGALFTYGLVIYNLKTTENSF</sequence>
<protein>
    <submittedName>
        <fullName evidence="2">Uncharacterized protein</fullName>
    </submittedName>
</protein>
<keyword evidence="1" id="KW-0472">Membrane</keyword>